<dbReference type="EMBL" id="KL363300">
    <property type="protein sequence ID" value="KFD48224.1"/>
    <property type="molecule type" value="Genomic_DNA"/>
</dbReference>
<gene>
    <name evidence="2" type="ORF">M513_10938</name>
    <name evidence="3" type="ORF">M513_10939</name>
</gene>
<protein>
    <recommendedName>
        <fullName evidence="1">Mos1 transposase HTH domain-containing protein</fullName>
    </recommendedName>
</protein>
<feature type="non-terminal residue" evidence="2">
    <location>
        <position position="64"/>
    </location>
</feature>
<dbReference type="InterPro" id="IPR041426">
    <property type="entry name" value="Mos1_HTH"/>
</dbReference>
<dbReference type="AlphaFoldDB" id="A0A085LTC8"/>
<evidence type="ECO:0000313" key="4">
    <source>
        <dbReference type="Proteomes" id="UP000030764"/>
    </source>
</evidence>
<evidence type="ECO:0000313" key="3">
    <source>
        <dbReference type="EMBL" id="KFD48225.1"/>
    </source>
</evidence>
<evidence type="ECO:0000313" key="2">
    <source>
        <dbReference type="EMBL" id="KFD48224.1"/>
    </source>
</evidence>
<reference evidence="2 4" key="1">
    <citation type="journal article" date="2014" name="Nat. Genet.">
        <title>Genome and transcriptome of the porcine whipworm Trichuris suis.</title>
        <authorList>
            <person name="Jex A.R."/>
            <person name="Nejsum P."/>
            <person name="Schwarz E.M."/>
            <person name="Hu L."/>
            <person name="Young N.D."/>
            <person name="Hall R.S."/>
            <person name="Korhonen P.K."/>
            <person name="Liao S."/>
            <person name="Thamsborg S."/>
            <person name="Xia J."/>
            <person name="Xu P."/>
            <person name="Wang S."/>
            <person name="Scheerlinck J.P."/>
            <person name="Hofmann A."/>
            <person name="Sternberg P.W."/>
            <person name="Wang J."/>
            <person name="Gasser R.B."/>
        </authorList>
    </citation>
    <scope>NUCLEOTIDE SEQUENCE [LARGE SCALE GENOMIC DNA]</scope>
    <source>
        <strain evidence="2">DCEP-RM93M</strain>
    </source>
</reference>
<accession>A0A085LTC8</accession>
<organism evidence="2 4">
    <name type="scientific">Trichuris suis</name>
    <name type="common">pig whipworm</name>
    <dbReference type="NCBI Taxonomy" id="68888"/>
    <lineage>
        <taxon>Eukaryota</taxon>
        <taxon>Metazoa</taxon>
        <taxon>Ecdysozoa</taxon>
        <taxon>Nematoda</taxon>
        <taxon>Enoplea</taxon>
        <taxon>Dorylaimia</taxon>
        <taxon>Trichinellida</taxon>
        <taxon>Trichuridae</taxon>
        <taxon>Trichuris</taxon>
    </lineage>
</organism>
<dbReference type="Gene3D" id="1.10.10.1450">
    <property type="match status" value="1"/>
</dbReference>
<keyword evidence="4" id="KW-1185">Reference proteome</keyword>
<dbReference type="Proteomes" id="UP000030764">
    <property type="component" value="Unassembled WGS sequence"/>
</dbReference>
<dbReference type="Pfam" id="PF17906">
    <property type="entry name" value="HTH_48"/>
    <property type="match status" value="1"/>
</dbReference>
<sequence length="64" mass="7154">VRHYVLFCFNLGQTGAEDFRLVCEAYGGEGVFSSSEFPRWYSRFQSGEIGACGRPRSGRPGNLM</sequence>
<feature type="domain" description="Mos1 transposase HTH" evidence="1">
    <location>
        <begin position="2"/>
        <end position="48"/>
    </location>
</feature>
<name>A0A085LTC8_9BILA</name>
<feature type="non-terminal residue" evidence="2">
    <location>
        <position position="1"/>
    </location>
</feature>
<dbReference type="EMBL" id="KL363300">
    <property type="protein sequence ID" value="KFD48225.1"/>
    <property type="molecule type" value="Genomic_DNA"/>
</dbReference>
<evidence type="ECO:0000259" key="1">
    <source>
        <dbReference type="Pfam" id="PF17906"/>
    </source>
</evidence>
<proteinExistence type="predicted"/>